<dbReference type="PROSITE" id="PS00031">
    <property type="entry name" value="NUCLEAR_REC_DBD_1"/>
    <property type="match status" value="1"/>
</dbReference>
<evidence type="ECO:0000259" key="11">
    <source>
        <dbReference type="PROSITE" id="PS51030"/>
    </source>
</evidence>
<keyword evidence="7" id="KW-0238">DNA-binding</keyword>
<dbReference type="PANTHER" id="PTHR46011:SF6">
    <property type="entry name" value="HIGH ZINC ACTIVATED NUCLEAR RECEPTOR PROTEIN"/>
    <property type="match status" value="1"/>
</dbReference>
<reference evidence="12" key="1">
    <citation type="submission" date="2023-10" db="EMBL/GenBank/DDBJ databases">
        <title>Genome assembly of Pristionchus species.</title>
        <authorList>
            <person name="Yoshida K."/>
            <person name="Sommer R.J."/>
        </authorList>
    </citation>
    <scope>NUCLEOTIDE SEQUENCE</scope>
    <source>
        <strain evidence="12">RS0144</strain>
    </source>
</reference>
<keyword evidence="10" id="KW-0539">Nucleus</keyword>
<dbReference type="InterPro" id="IPR013088">
    <property type="entry name" value="Znf_NHR/GATA"/>
</dbReference>
<dbReference type="InterPro" id="IPR000536">
    <property type="entry name" value="Nucl_hrmn_rcpt_lig-bd"/>
</dbReference>
<evidence type="ECO:0000256" key="10">
    <source>
        <dbReference type="ARBA" id="ARBA00023242"/>
    </source>
</evidence>
<sequence>SLSPLFLPSMDFPRPNPRICLVCTAKADSAHFGVDSCRACAAFFRRTVLLERKYICRQSTDNCNVSKEVRFTCRRCRYVKCLAVGMNPASVPTAPNYVARDADWSKHKSESESYSEASSSQTHLLEVITEQYRLLEEFGMRSDEFVMAESFGDRLQMRNGHLPATIGLLNQCVRACHQPMIDFTTNCFPEIADFNEDEKWLVLKNWMTSRFIFDGVHKAQKFFPGNDHIFMMTFHTFIDINNLEFYLCDLDAIYDKEHSVRIMREMTTKCTSDWLGPLLTRAAIDEVETMAIYGLLCWPSYLSKASPRVMEVCYKYHLRIFQELHHHYKRTGHLEYSSRVAHITSILLCVQAAIQRLKEDMQIYRLLDVYSGNELVYNVVK</sequence>
<evidence type="ECO:0000313" key="12">
    <source>
        <dbReference type="EMBL" id="GMS96312.1"/>
    </source>
</evidence>
<proteinExistence type="inferred from homology"/>
<dbReference type="Proteomes" id="UP001432027">
    <property type="component" value="Unassembled WGS sequence"/>
</dbReference>
<keyword evidence="5" id="KW-0862">Zinc</keyword>
<dbReference type="AlphaFoldDB" id="A0AAV5TPL4"/>
<keyword evidence="6" id="KW-0805">Transcription regulation</keyword>
<keyword evidence="13" id="KW-1185">Reference proteome</keyword>
<dbReference type="PROSITE" id="PS51030">
    <property type="entry name" value="NUCLEAR_REC_DBD_2"/>
    <property type="match status" value="1"/>
</dbReference>
<organism evidence="12 13">
    <name type="scientific">Pristionchus entomophagus</name>
    <dbReference type="NCBI Taxonomy" id="358040"/>
    <lineage>
        <taxon>Eukaryota</taxon>
        <taxon>Metazoa</taxon>
        <taxon>Ecdysozoa</taxon>
        <taxon>Nematoda</taxon>
        <taxon>Chromadorea</taxon>
        <taxon>Rhabditida</taxon>
        <taxon>Rhabditina</taxon>
        <taxon>Diplogasteromorpha</taxon>
        <taxon>Diplogasteroidea</taxon>
        <taxon>Neodiplogasteridae</taxon>
        <taxon>Pristionchus</taxon>
    </lineage>
</organism>
<comment type="subcellular location">
    <subcellularLocation>
        <location evidence="1">Nucleus</location>
    </subcellularLocation>
</comment>
<evidence type="ECO:0000256" key="6">
    <source>
        <dbReference type="ARBA" id="ARBA00023015"/>
    </source>
</evidence>
<dbReference type="SUPFAM" id="SSF48508">
    <property type="entry name" value="Nuclear receptor ligand-binding domain"/>
    <property type="match status" value="1"/>
</dbReference>
<dbReference type="GO" id="GO:0005634">
    <property type="term" value="C:nucleus"/>
    <property type="evidence" value="ECO:0007669"/>
    <property type="project" value="UniProtKB-SubCell"/>
</dbReference>
<dbReference type="Gene3D" id="3.30.50.10">
    <property type="entry name" value="Erythroid Transcription Factor GATA-1, subunit A"/>
    <property type="match status" value="1"/>
</dbReference>
<name>A0AAV5TPL4_9BILA</name>
<dbReference type="GO" id="GO:0003700">
    <property type="term" value="F:DNA-binding transcription factor activity"/>
    <property type="evidence" value="ECO:0007669"/>
    <property type="project" value="InterPro"/>
</dbReference>
<evidence type="ECO:0000256" key="2">
    <source>
        <dbReference type="ARBA" id="ARBA00005993"/>
    </source>
</evidence>
<dbReference type="SUPFAM" id="SSF57716">
    <property type="entry name" value="Glucocorticoid receptor-like (DNA-binding domain)"/>
    <property type="match status" value="1"/>
</dbReference>
<dbReference type="InterPro" id="IPR049636">
    <property type="entry name" value="HNF4-like_DBD"/>
</dbReference>
<dbReference type="PANTHER" id="PTHR46011">
    <property type="entry name" value="NUCLEAR HORMONE RECEPTOR FAMILY MEMBER NHR-86-RELATED"/>
    <property type="match status" value="1"/>
</dbReference>
<comment type="similarity">
    <text evidence="2">Belongs to the nuclear hormone receptor family.</text>
</comment>
<dbReference type="Gene3D" id="1.10.565.10">
    <property type="entry name" value="Retinoid X Receptor"/>
    <property type="match status" value="1"/>
</dbReference>
<protein>
    <recommendedName>
        <fullName evidence="11">Nuclear receptor domain-containing protein</fullName>
    </recommendedName>
</protein>
<evidence type="ECO:0000256" key="1">
    <source>
        <dbReference type="ARBA" id="ARBA00004123"/>
    </source>
</evidence>
<keyword evidence="4" id="KW-0863">Zinc-finger</keyword>
<dbReference type="SMART" id="SM00399">
    <property type="entry name" value="ZnF_C4"/>
    <property type="match status" value="1"/>
</dbReference>
<evidence type="ECO:0000256" key="4">
    <source>
        <dbReference type="ARBA" id="ARBA00022771"/>
    </source>
</evidence>
<keyword evidence="9" id="KW-0675">Receptor</keyword>
<dbReference type="Pfam" id="PF00105">
    <property type="entry name" value="zf-C4"/>
    <property type="match status" value="1"/>
</dbReference>
<keyword evidence="3" id="KW-0479">Metal-binding</keyword>
<evidence type="ECO:0000256" key="8">
    <source>
        <dbReference type="ARBA" id="ARBA00023163"/>
    </source>
</evidence>
<dbReference type="GO" id="GO:0008270">
    <property type="term" value="F:zinc ion binding"/>
    <property type="evidence" value="ECO:0007669"/>
    <property type="project" value="UniProtKB-KW"/>
</dbReference>
<dbReference type="Pfam" id="PF00104">
    <property type="entry name" value="Hormone_recep"/>
    <property type="match status" value="1"/>
</dbReference>
<dbReference type="PRINTS" id="PR00047">
    <property type="entry name" value="STROIDFINGER"/>
</dbReference>
<feature type="non-terminal residue" evidence="12">
    <location>
        <position position="1"/>
    </location>
</feature>
<feature type="domain" description="Nuclear receptor" evidence="11">
    <location>
        <begin position="17"/>
        <end position="93"/>
    </location>
</feature>
<dbReference type="GO" id="GO:0000978">
    <property type="term" value="F:RNA polymerase II cis-regulatory region sequence-specific DNA binding"/>
    <property type="evidence" value="ECO:0007669"/>
    <property type="project" value="InterPro"/>
</dbReference>
<evidence type="ECO:0000256" key="3">
    <source>
        <dbReference type="ARBA" id="ARBA00022723"/>
    </source>
</evidence>
<evidence type="ECO:0000256" key="7">
    <source>
        <dbReference type="ARBA" id="ARBA00023125"/>
    </source>
</evidence>
<comment type="caution">
    <text evidence="12">The sequence shown here is derived from an EMBL/GenBank/DDBJ whole genome shotgun (WGS) entry which is preliminary data.</text>
</comment>
<evidence type="ECO:0000256" key="9">
    <source>
        <dbReference type="ARBA" id="ARBA00023170"/>
    </source>
</evidence>
<keyword evidence="8" id="KW-0804">Transcription</keyword>
<evidence type="ECO:0000313" key="13">
    <source>
        <dbReference type="Proteomes" id="UP001432027"/>
    </source>
</evidence>
<dbReference type="CDD" id="cd06960">
    <property type="entry name" value="NR_DBD_HNF4A"/>
    <property type="match status" value="1"/>
</dbReference>
<dbReference type="InterPro" id="IPR035500">
    <property type="entry name" value="NHR-like_dom_sf"/>
</dbReference>
<dbReference type="EMBL" id="BTSX01000004">
    <property type="protein sequence ID" value="GMS96312.1"/>
    <property type="molecule type" value="Genomic_DNA"/>
</dbReference>
<dbReference type="InterPro" id="IPR001628">
    <property type="entry name" value="Znf_hrmn_rcpt"/>
</dbReference>
<evidence type="ECO:0000256" key="5">
    <source>
        <dbReference type="ARBA" id="ARBA00022833"/>
    </source>
</evidence>
<gene>
    <name evidence="12" type="ORF">PENTCL1PPCAC_18487</name>
</gene>
<accession>A0AAV5TPL4</accession>